<dbReference type="Proteomes" id="UP000321306">
    <property type="component" value="Unassembled WGS sequence"/>
</dbReference>
<protein>
    <recommendedName>
        <fullName evidence="9">Type-5 uracil-DNA glycosylase</fullName>
    </recommendedName>
</protein>
<organism evidence="11 12">
    <name type="scientific">Deinococcus cellulosilyticus (strain DSM 18568 / NBRC 106333 / KACC 11606 / 5516J-15)</name>
    <dbReference type="NCBI Taxonomy" id="1223518"/>
    <lineage>
        <taxon>Bacteria</taxon>
        <taxon>Thermotogati</taxon>
        <taxon>Deinococcota</taxon>
        <taxon>Deinococci</taxon>
        <taxon>Deinococcales</taxon>
        <taxon>Deinococcaceae</taxon>
        <taxon>Deinococcus</taxon>
    </lineage>
</organism>
<keyword evidence="1" id="KW-0004">4Fe-4S</keyword>
<keyword evidence="2" id="KW-0479">Metal-binding</keyword>
<reference evidence="11 12" key="1">
    <citation type="submission" date="2019-07" db="EMBL/GenBank/DDBJ databases">
        <title>Whole genome shotgun sequence of Deinococcus cellulosilyticus NBRC 106333.</title>
        <authorList>
            <person name="Hosoyama A."/>
            <person name="Uohara A."/>
            <person name="Ohji S."/>
            <person name="Ichikawa N."/>
        </authorList>
    </citation>
    <scope>NUCLEOTIDE SEQUENCE [LARGE SCALE GENOMIC DNA]</scope>
    <source>
        <strain evidence="11 12">NBRC 106333</strain>
    </source>
</reference>
<evidence type="ECO:0000256" key="8">
    <source>
        <dbReference type="ARBA" id="ARBA00023779"/>
    </source>
</evidence>
<proteinExistence type="inferred from homology"/>
<evidence type="ECO:0000256" key="1">
    <source>
        <dbReference type="ARBA" id="ARBA00022485"/>
    </source>
</evidence>
<dbReference type="GO" id="GO:0033958">
    <property type="term" value="F:DNA-deoxyinosine glycosylase activity"/>
    <property type="evidence" value="ECO:0007669"/>
    <property type="project" value="InterPro"/>
</dbReference>
<dbReference type="GO" id="GO:0051539">
    <property type="term" value="F:4 iron, 4 sulfur cluster binding"/>
    <property type="evidence" value="ECO:0007669"/>
    <property type="project" value="UniProtKB-KW"/>
</dbReference>
<dbReference type="GO" id="GO:0006284">
    <property type="term" value="P:base-excision repair"/>
    <property type="evidence" value="ECO:0007669"/>
    <property type="project" value="InterPro"/>
</dbReference>
<evidence type="ECO:0000313" key="11">
    <source>
        <dbReference type="EMBL" id="GEM47444.1"/>
    </source>
</evidence>
<gene>
    <name evidence="11" type="ORF">DC3_30790</name>
</gene>
<dbReference type="SMART" id="SM00987">
    <property type="entry name" value="UreE_C"/>
    <property type="match status" value="1"/>
</dbReference>
<dbReference type="AlphaFoldDB" id="A0A511N3K2"/>
<dbReference type="InterPro" id="IPR044147">
    <property type="entry name" value="UdgB-like"/>
</dbReference>
<feature type="domain" description="Uracil-DNA glycosylase-like" evidence="10">
    <location>
        <begin position="48"/>
        <end position="215"/>
    </location>
</feature>
<comment type="similarity">
    <text evidence="8">Belongs to the uracil-DNA glycosylase (UDG) superfamily. Type 5 (UDGb) family.</text>
</comment>
<evidence type="ECO:0000256" key="2">
    <source>
        <dbReference type="ARBA" id="ARBA00022723"/>
    </source>
</evidence>
<dbReference type="SUPFAM" id="SSF52141">
    <property type="entry name" value="Uracil-DNA glycosylase-like"/>
    <property type="match status" value="1"/>
</dbReference>
<dbReference type="SMART" id="SM00986">
    <property type="entry name" value="UDG"/>
    <property type="match status" value="1"/>
</dbReference>
<evidence type="ECO:0000256" key="9">
    <source>
        <dbReference type="ARBA" id="ARBA00023887"/>
    </source>
</evidence>
<dbReference type="Pfam" id="PF03167">
    <property type="entry name" value="UDG"/>
    <property type="match status" value="1"/>
</dbReference>
<accession>A0A511N3K2</accession>
<dbReference type="InterPro" id="IPR036895">
    <property type="entry name" value="Uracil-DNA_glycosylase-like_sf"/>
</dbReference>
<dbReference type="GO" id="GO:0004844">
    <property type="term" value="F:uracil DNA N-glycosylase activity"/>
    <property type="evidence" value="ECO:0007669"/>
    <property type="project" value="InterPro"/>
</dbReference>
<keyword evidence="5" id="KW-0408">Iron</keyword>
<comment type="caution">
    <text evidence="11">The sequence shown here is derived from an EMBL/GenBank/DDBJ whole genome shotgun (WGS) entry which is preliminary data.</text>
</comment>
<keyword evidence="4" id="KW-0378">Hydrolase</keyword>
<keyword evidence="3" id="KW-0227">DNA damage</keyword>
<evidence type="ECO:0000259" key="10">
    <source>
        <dbReference type="SMART" id="SM00986"/>
    </source>
</evidence>
<dbReference type="GO" id="GO:0046872">
    <property type="term" value="F:metal ion binding"/>
    <property type="evidence" value="ECO:0007669"/>
    <property type="project" value="UniProtKB-KW"/>
</dbReference>
<evidence type="ECO:0000256" key="3">
    <source>
        <dbReference type="ARBA" id="ARBA00022763"/>
    </source>
</evidence>
<dbReference type="Gene3D" id="3.40.470.10">
    <property type="entry name" value="Uracil-DNA glycosylase-like domain"/>
    <property type="match status" value="1"/>
</dbReference>
<evidence type="ECO:0000313" key="12">
    <source>
        <dbReference type="Proteomes" id="UP000321306"/>
    </source>
</evidence>
<dbReference type="EMBL" id="BJXB01000013">
    <property type="protein sequence ID" value="GEM47444.1"/>
    <property type="molecule type" value="Genomic_DNA"/>
</dbReference>
<keyword evidence="12" id="KW-1185">Reference proteome</keyword>
<dbReference type="CDD" id="cd10031">
    <property type="entry name" value="UDG-F5_TTUDGB_like"/>
    <property type="match status" value="1"/>
</dbReference>
<dbReference type="InterPro" id="IPR005122">
    <property type="entry name" value="Uracil-DNA_glycosylase-like"/>
</dbReference>
<keyword evidence="7" id="KW-0234">DNA repair</keyword>
<dbReference type="PANTHER" id="PTHR33693:SF3">
    <property type="entry name" value="TYPE-5 URACIL-DNA GLYCOSYLASE"/>
    <property type="match status" value="1"/>
</dbReference>
<evidence type="ECO:0000256" key="5">
    <source>
        <dbReference type="ARBA" id="ARBA00023004"/>
    </source>
</evidence>
<dbReference type="PANTHER" id="PTHR33693">
    <property type="entry name" value="TYPE-5 URACIL-DNA GLYCOSYLASE"/>
    <property type="match status" value="1"/>
</dbReference>
<evidence type="ECO:0000256" key="7">
    <source>
        <dbReference type="ARBA" id="ARBA00023204"/>
    </source>
</evidence>
<evidence type="ECO:0000256" key="6">
    <source>
        <dbReference type="ARBA" id="ARBA00023014"/>
    </source>
</evidence>
<name>A0A511N3K2_DEIC1</name>
<keyword evidence="6" id="KW-0411">Iron-sulfur</keyword>
<sequence length="231" mass="26221">MRIMGNMDYPEEYFSCALCPRLKAWREQVAQEKRKAYRDEDYWGRPVPGFGDDQARIVMVGLAPSAHGANRTGRMFTGDASGNFLYPALFRARLSNQPIAKHKNDGLELRGVFISASARCAPPDNKPTPEELRNCQKWLKLDLERLKQRKVTFAIGAIGHEYFLRAMGWKPSQYTFKHGAEHLLPDGTWLIDSYHVSQQNTATGRLTAVMFDQVLERAKEMAGIQSQADIN</sequence>
<evidence type="ECO:0000256" key="4">
    <source>
        <dbReference type="ARBA" id="ARBA00022801"/>
    </source>
</evidence>
<dbReference type="InterPro" id="IPR051536">
    <property type="entry name" value="UDG_Type-4/5"/>
</dbReference>